<dbReference type="PANTHER" id="PTHR24270">
    <property type="entry name" value="LOW-DENSITY LIPOPROTEIN RECEPTOR-RELATED"/>
    <property type="match status" value="1"/>
</dbReference>
<dbReference type="PRINTS" id="PR00261">
    <property type="entry name" value="LDLRECEPTOR"/>
</dbReference>
<evidence type="ECO:0000256" key="7">
    <source>
        <dbReference type="ARBA" id="ARBA00023136"/>
    </source>
</evidence>
<dbReference type="CDD" id="cd00108">
    <property type="entry name" value="KR"/>
    <property type="match status" value="2"/>
</dbReference>
<feature type="disulfide bond" evidence="10">
    <location>
        <begin position="510"/>
        <end position="525"/>
    </location>
</feature>
<dbReference type="SUPFAM" id="SSF57440">
    <property type="entry name" value="Kringle-like"/>
    <property type="match status" value="2"/>
</dbReference>
<feature type="disulfide bond" evidence="10">
    <location>
        <begin position="347"/>
        <end position="365"/>
    </location>
</feature>
<dbReference type="InterPro" id="IPR002172">
    <property type="entry name" value="LDrepeatLR_classA_rpt"/>
</dbReference>
<dbReference type="SMART" id="SM00192">
    <property type="entry name" value="LDLa"/>
    <property type="match status" value="9"/>
</dbReference>
<dbReference type="GO" id="GO:0004252">
    <property type="term" value="F:serine-type endopeptidase activity"/>
    <property type="evidence" value="ECO:0007669"/>
    <property type="project" value="UniProtKB-EC"/>
</dbReference>
<comment type="subcellular location">
    <subcellularLocation>
        <location evidence="2">Endomembrane system</location>
    </subcellularLocation>
    <subcellularLocation>
        <location evidence="1">Membrane</location>
        <topology evidence="1">Single-pass membrane protein</topology>
    </subcellularLocation>
</comment>
<dbReference type="AlphaFoldDB" id="A0A8S3PP42"/>
<feature type="disulfide bond" evidence="10">
    <location>
        <begin position="116"/>
        <end position="134"/>
    </location>
</feature>
<dbReference type="InterPro" id="IPR036055">
    <property type="entry name" value="LDL_receptor-like_sf"/>
</dbReference>
<feature type="disulfide bond" evidence="10">
    <location>
        <begin position="610"/>
        <end position="628"/>
    </location>
</feature>
<evidence type="ECO:0000256" key="8">
    <source>
        <dbReference type="ARBA" id="ARBA00023157"/>
    </source>
</evidence>
<evidence type="ECO:0000313" key="12">
    <source>
        <dbReference type="EMBL" id="CAG2185610.1"/>
    </source>
</evidence>
<keyword evidence="7" id="KW-0472">Membrane</keyword>
<feature type="disulfide bond" evidence="10">
    <location>
        <begin position="470"/>
        <end position="485"/>
    </location>
</feature>
<dbReference type="PROSITE" id="PS50068">
    <property type="entry name" value="LDLRA_2"/>
    <property type="match status" value="9"/>
</dbReference>
<evidence type="ECO:0000313" key="13">
    <source>
        <dbReference type="Proteomes" id="UP000683360"/>
    </source>
</evidence>
<evidence type="ECO:0000256" key="1">
    <source>
        <dbReference type="ARBA" id="ARBA00004167"/>
    </source>
</evidence>
<feature type="disulfide bond" evidence="10">
    <location>
        <begin position="603"/>
        <end position="615"/>
    </location>
</feature>
<gene>
    <name evidence="12" type="ORF">MEDL_1192</name>
</gene>
<feature type="domain" description="Kringle" evidence="11">
    <location>
        <begin position="272"/>
        <end position="337"/>
    </location>
</feature>
<dbReference type="Pfam" id="PF00057">
    <property type="entry name" value="Ldl_recept_a"/>
    <property type="match status" value="5"/>
</dbReference>
<feature type="disulfide bond" evidence="10">
    <location>
        <begin position="340"/>
        <end position="352"/>
    </location>
</feature>
<dbReference type="GO" id="GO:0016192">
    <property type="term" value="P:vesicle-mediated transport"/>
    <property type="evidence" value="ECO:0007669"/>
    <property type="project" value="UniProtKB-ARBA"/>
</dbReference>
<feature type="disulfide bond" evidence="10">
    <location>
        <begin position="128"/>
        <end position="143"/>
    </location>
</feature>
<keyword evidence="6" id="KW-1133">Transmembrane helix</keyword>
<dbReference type="Pfam" id="PF00051">
    <property type="entry name" value="Kringle"/>
    <property type="match status" value="2"/>
</dbReference>
<dbReference type="Gene3D" id="2.40.128.620">
    <property type="match status" value="1"/>
</dbReference>
<feature type="disulfide bond" evidence="10">
    <location>
        <begin position="575"/>
        <end position="593"/>
    </location>
</feature>
<dbReference type="PROSITE" id="PS00021">
    <property type="entry name" value="KRINGLE_1"/>
    <property type="match status" value="2"/>
</dbReference>
<dbReference type="Gene3D" id="4.10.400.10">
    <property type="entry name" value="Low-density Lipoprotein Receptor"/>
    <property type="match status" value="7"/>
</dbReference>
<feature type="disulfide bond" evidence="10">
    <location>
        <begin position="70"/>
        <end position="82"/>
    </location>
</feature>
<feature type="disulfide bond" evidence="10">
    <location>
        <begin position="551"/>
        <end position="566"/>
    </location>
</feature>
<proteinExistence type="predicted"/>
<feature type="disulfide bond" evidence="9">
    <location>
        <begin position="309"/>
        <end position="332"/>
    </location>
</feature>
<feature type="domain" description="Kringle" evidence="11">
    <location>
        <begin position="194"/>
        <end position="259"/>
    </location>
</feature>
<dbReference type="GO" id="GO:0012505">
    <property type="term" value="C:endomembrane system"/>
    <property type="evidence" value="ECO:0007669"/>
    <property type="project" value="UniProtKB-SubCell"/>
</dbReference>
<evidence type="ECO:0000256" key="10">
    <source>
        <dbReference type="PROSITE-ProRule" id="PRU00124"/>
    </source>
</evidence>
<feature type="disulfide bond" evidence="10">
    <location>
        <begin position="109"/>
        <end position="121"/>
    </location>
</feature>
<dbReference type="InterPro" id="IPR013806">
    <property type="entry name" value="Kringle-like"/>
</dbReference>
<comment type="caution">
    <text evidence="9">Lacks conserved residue(s) required for the propagation of feature annotation.</text>
</comment>
<sequence length="659" mass="72152">MKNLITEGYSPRVWSQDKPILIGCSSDMMSWAAKYAESERRTETKLSELPPLSEHPRFLLQTIKMYTGECSNGGFRCIGGKCIDDALFCNGNTDCPGQDDETEAICGVCEEDAIACYDAKCIPLSSLCNGVYDCTTGEDEGGCTEPEPCLEFTCMDTSCIEYSQVCDGQLDCPWQDDEAICDDCYYRIDGKAFYNGTRSITASGITCQRWDSNFPHIPNYWPSGRGNKNYCRNPDENDRPWCYTSDPETRWEYCGIDLCDDCYYRIDGKAIYNGTRSITASGITCQRWDSNFPHIPNYWPSGRGNKNYCRNPDETDRPWCYTSDPETRWEYCGIDLCGECSNGEFRCIGGKCIDDALFCNGNPDCPAQDDETEAKCALTTQPVTTTVASTTTTTQPTTTTLSTTTLSTTEATTTTLSTTVAATTQSTTEQRTTTQMATTQTTMNLKGTEPEACLEFTCMDKSCIDYSQVCDGQLDCPWQDDEAICGTGACPPGQLTCLLDGACVHASKICDEIADCKAGEDEYNCISGDGCDEYPGHFACDGACYSSFIKCDGRVNCGTGEDEDGCTGCNANFQCHEGSCISFLKECNGVIDCPNGEDEGSQCLCSGFRCIGGTCIDDALRCDGNPDCPAQDDENEAACGMITIFVVVIETIMFLDLHT</sequence>
<dbReference type="EC" id="3.4.21.7" evidence="12"/>
<feature type="disulfide bond" evidence="10">
    <location>
        <begin position="77"/>
        <end position="95"/>
    </location>
</feature>
<dbReference type="SUPFAM" id="SSF57424">
    <property type="entry name" value="LDL receptor-like module"/>
    <property type="match status" value="8"/>
</dbReference>
<evidence type="ECO:0000256" key="4">
    <source>
        <dbReference type="ARBA" id="ARBA00022692"/>
    </source>
</evidence>
<dbReference type="PRINTS" id="PR00018">
    <property type="entry name" value="KRINGLE"/>
</dbReference>
<feature type="disulfide bond" evidence="10">
    <location>
        <begin position="154"/>
        <end position="172"/>
    </location>
</feature>
<keyword evidence="13" id="KW-1185">Reference proteome</keyword>
<name>A0A8S3PP42_MYTED</name>
<dbReference type="PANTHER" id="PTHR24270:SF62">
    <property type="entry name" value="LOW-DENSITY LIPOPROTEIN RECEPTOR-RELATED PROTEIN 2"/>
    <property type="match status" value="1"/>
</dbReference>
<dbReference type="PROSITE" id="PS50070">
    <property type="entry name" value="KRINGLE_2"/>
    <property type="match status" value="2"/>
</dbReference>
<feature type="disulfide bond" evidence="9">
    <location>
        <begin position="231"/>
        <end position="254"/>
    </location>
</feature>
<feature type="disulfide bond" evidence="10">
    <location>
        <begin position="458"/>
        <end position="476"/>
    </location>
</feature>
<keyword evidence="12" id="KW-0378">Hydrolase</keyword>
<dbReference type="OrthoDB" id="41905at2759"/>
<evidence type="ECO:0000256" key="3">
    <source>
        <dbReference type="ARBA" id="ARBA00022572"/>
    </source>
</evidence>
<dbReference type="Proteomes" id="UP000683360">
    <property type="component" value="Unassembled WGS sequence"/>
</dbReference>
<evidence type="ECO:0000256" key="5">
    <source>
        <dbReference type="ARBA" id="ARBA00022737"/>
    </source>
</evidence>
<comment type="caution">
    <text evidence="12">The sequence shown here is derived from an EMBL/GenBank/DDBJ whole genome shotgun (WGS) entry which is preliminary data.</text>
</comment>
<dbReference type="Gene3D" id="2.40.20.10">
    <property type="entry name" value="Plasminogen Kringle 4"/>
    <property type="match status" value="2"/>
</dbReference>
<dbReference type="InterPro" id="IPR018056">
    <property type="entry name" value="Kringle_CS"/>
</dbReference>
<dbReference type="GO" id="GO:0005886">
    <property type="term" value="C:plasma membrane"/>
    <property type="evidence" value="ECO:0007669"/>
    <property type="project" value="TreeGrafter"/>
</dbReference>
<dbReference type="InterPro" id="IPR023415">
    <property type="entry name" value="LDLR_class-A_CS"/>
</dbReference>
<keyword evidence="8 9" id="KW-1015">Disulfide bond</keyword>
<dbReference type="SMART" id="SM00130">
    <property type="entry name" value="KR"/>
    <property type="match status" value="2"/>
</dbReference>
<organism evidence="12 13">
    <name type="scientific">Mytilus edulis</name>
    <name type="common">Blue mussel</name>
    <dbReference type="NCBI Taxonomy" id="6550"/>
    <lineage>
        <taxon>Eukaryota</taxon>
        <taxon>Metazoa</taxon>
        <taxon>Spiralia</taxon>
        <taxon>Lophotrochozoa</taxon>
        <taxon>Mollusca</taxon>
        <taxon>Bivalvia</taxon>
        <taxon>Autobranchia</taxon>
        <taxon>Pteriomorphia</taxon>
        <taxon>Mytilida</taxon>
        <taxon>Mytiloidea</taxon>
        <taxon>Mytilidae</taxon>
        <taxon>Mytilinae</taxon>
        <taxon>Mytilus</taxon>
    </lineage>
</organism>
<dbReference type="PROSITE" id="PS01209">
    <property type="entry name" value="LDLRA_1"/>
    <property type="match status" value="5"/>
</dbReference>
<dbReference type="InterPro" id="IPR000001">
    <property type="entry name" value="Kringle"/>
</dbReference>
<keyword evidence="3 9" id="KW-0420">Kringle</keyword>
<protein>
    <submittedName>
        <fullName evidence="12">PLG</fullName>
        <ecNumber evidence="12">3.4.21.7</ecNumber>
    </submittedName>
</protein>
<dbReference type="EMBL" id="CAJPWZ010000095">
    <property type="protein sequence ID" value="CAG2185610.1"/>
    <property type="molecule type" value="Genomic_DNA"/>
</dbReference>
<evidence type="ECO:0000256" key="6">
    <source>
        <dbReference type="ARBA" id="ARBA00022989"/>
    </source>
</evidence>
<evidence type="ECO:0000256" key="2">
    <source>
        <dbReference type="ARBA" id="ARBA00004308"/>
    </source>
</evidence>
<keyword evidence="4" id="KW-0812">Transmembrane</keyword>
<accession>A0A8S3PP42</accession>
<reference evidence="12" key="1">
    <citation type="submission" date="2021-03" db="EMBL/GenBank/DDBJ databases">
        <authorList>
            <person name="Bekaert M."/>
        </authorList>
    </citation>
    <scope>NUCLEOTIDE SEQUENCE</scope>
</reference>
<evidence type="ECO:0000259" key="11">
    <source>
        <dbReference type="PROSITE" id="PS50070"/>
    </source>
</evidence>
<dbReference type="InterPro" id="IPR038178">
    <property type="entry name" value="Kringle_sf"/>
</dbReference>
<evidence type="ECO:0000256" key="9">
    <source>
        <dbReference type="PROSITE-ProRule" id="PRU00121"/>
    </source>
</evidence>
<dbReference type="InterPro" id="IPR050685">
    <property type="entry name" value="LDLR"/>
</dbReference>
<dbReference type="CDD" id="cd00112">
    <property type="entry name" value="LDLa"/>
    <property type="match status" value="8"/>
</dbReference>
<feature type="disulfide bond" evidence="10">
    <location>
        <begin position="166"/>
        <end position="181"/>
    </location>
</feature>
<keyword evidence="5" id="KW-0677">Repeat</keyword>